<dbReference type="Proteomes" id="UP000013378">
    <property type="component" value="Unassembled WGS sequence"/>
</dbReference>
<reference evidence="1 2" key="1">
    <citation type="journal article" date="2015" name="Geomicrobiol. J.">
        <title>Caldisalinibacter kiritimatiensis gen. nov., sp. nov., a moderately thermohalophilic thiosulfate-reducing bacterium from a hypersaline microbial mat.</title>
        <authorList>
            <person name="Ben Hania W."/>
            <person name="Joseph M."/>
            <person name="Fiebig A."/>
            <person name="Bunk B."/>
            <person name="Klenk H.-P."/>
            <person name="Fardeau M.-L."/>
            <person name="Spring S."/>
        </authorList>
    </citation>
    <scope>NUCLEOTIDE SEQUENCE [LARGE SCALE GENOMIC DNA]</scope>
    <source>
        <strain evidence="1 2">L21-TH-D2</strain>
    </source>
</reference>
<dbReference type="RefSeq" id="WP_006316220.1">
    <property type="nucleotide sequence ID" value="NZ_ARZA01000250.1"/>
</dbReference>
<accession>R1CBL3</accession>
<keyword evidence="2" id="KW-1185">Reference proteome</keyword>
<keyword evidence="1" id="KW-0966">Cell projection</keyword>
<protein>
    <submittedName>
        <fullName evidence="1">Putative flagellar hook associated protein</fullName>
    </submittedName>
</protein>
<keyword evidence="1" id="KW-0282">Flagellum</keyword>
<proteinExistence type="predicted"/>
<name>R1CBL3_9FIRM</name>
<organism evidence="1 2">
    <name type="scientific">Caldisalinibacter kiritimatiensis</name>
    <dbReference type="NCBI Taxonomy" id="1304284"/>
    <lineage>
        <taxon>Bacteria</taxon>
        <taxon>Bacillati</taxon>
        <taxon>Bacillota</taxon>
        <taxon>Tissierellia</taxon>
        <taxon>Tissierellales</taxon>
        <taxon>Thermohalobacteraceae</taxon>
        <taxon>Caldisalinibacter</taxon>
    </lineage>
</organism>
<dbReference type="InterPro" id="IPR013367">
    <property type="entry name" value="Flagellar_put"/>
</dbReference>
<gene>
    <name evidence="1" type="ORF">L21TH_2239</name>
</gene>
<sequence length="128" mass="14800">MNEFNIKRINNKIKNDFIKKRQIEYINNGNKSFEEILQRVKSNENKVKFSKHAIERMNSRKINLTNEEIKKLESAVKKAEEKGVKEALILMNDTAFVTSIKNRTVITTATSEQLKENVFTNIDGAVVI</sequence>
<dbReference type="Pfam" id="PF12611">
    <property type="entry name" value="Flagellar_put"/>
    <property type="match status" value="1"/>
</dbReference>
<dbReference type="eggNOG" id="ENOG5032Y5R">
    <property type="taxonomic scope" value="Bacteria"/>
</dbReference>
<dbReference type="NCBIfam" id="TIGR02530">
    <property type="entry name" value="flg_new"/>
    <property type="match status" value="1"/>
</dbReference>
<keyword evidence="1" id="KW-0969">Cilium</keyword>
<evidence type="ECO:0000313" key="2">
    <source>
        <dbReference type="Proteomes" id="UP000013378"/>
    </source>
</evidence>
<dbReference type="EMBL" id="ARZA01000250">
    <property type="protein sequence ID" value="EOC99709.1"/>
    <property type="molecule type" value="Genomic_DNA"/>
</dbReference>
<dbReference type="OrthoDB" id="165650at2"/>
<dbReference type="PATRIC" id="fig|1304284.3.peg.2190"/>
<dbReference type="AlphaFoldDB" id="R1CBL3"/>
<evidence type="ECO:0000313" key="1">
    <source>
        <dbReference type="EMBL" id="EOC99709.1"/>
    </source>
</evidence>
<dbReference type="STRING" id="1304284.L21TH_2239"/>
<comment type="caution">
    <text evidence="1">The sequence shown here is derived from an EMBL/GenBank/DDBJ whole genome shotgun (WGS) entry which is preliminary data.</text>
</comment>